<dbReference type="RefSeq" id="WP_129922507.1">
    <property type="nucleotide sequence ID" value="NZ_SEWE01000049.1"/>
</dbReference>
<name>A0A4Q5L9A1_9BACT</name>
<organism evidence="2 3">
    <name type="scientific">Hymenobacter persicinus</name>
    <dbReference type="NCBI Taxonomy" id="2025506"/>
    <lineage>
        <taxon>Bacteria</taxon>
        <taxon>Pseudomonadati</taxon>
        <taxon>Bacteroidota</taxon>
        <taxon>Cytophagia</taxon>
        <taxon>Cytophagales</taxon>
        <taxon>Hymenobacteraceae</taxon>
        <taxon>Hymenobacter</taxon>
    </lineage>
</organism>
<evidence type="ECO:0000313" key="2">
    <source>
        <dbReference type="EMBL" id="RYU77207.1"/>
    </source>
</evidence>
<feature type="transmembrane region" description="Helical" evidence="1">
    <location>
        <begin position="64"/>
        <end position="81"/>
    </location>
</feature>
<feature type="transmembrane region" description="Helical" evidence="1">
    <location>
        <begin position="12"/>
        <end position="32"/>
    </location>
</feature>
<dbReference type="EMBL" id="SEWE01000049">
    <property type="protein sequence ID" value="RYU77207.1"/>
    <property type="molecule type" value="Genomic_DNA"/>
</dbReference>
<keyword evidence="1" id="KW-1133">Transmembrane helix</keyword>
<sequence>MEENPKPRSYFGRIVGANLAVVLLLHSARTLLPPDSGIFLILFALAFINAVMGMLFSSQGQSDNGFACLVSAFVIFLVGVSNCAQS</sequence>
<feature type="transmembrane region" description="Helical" evidence="1">
    <location>
        <begin position="38"/>
        <end position="57"/>
    </location>
</feature>
<dbReference type="OrthoDB" id="886363at2"/>
<comment type="caution">
    <text evidence="2">The sequence shown here is derived from an EMBL/GenBank/DDBJ whole genome shotgun (WGS) entry which is preliminary data.</text>
</comment>
<proteinExistence type="predicted"/>
<reference evidence="2 3" key="1">
    <citation type="submission" date="2019-02" db="EMBL/GenBank/DDBJ databases">
        <title>Bacterial novel species isolated from soil.</title>
        <authorList>
            <person name="Jung H.-Y."/>
        </authorList>
    </citation>
    <scope>NUCLEOTIDE SEQUENCE [LARGE SCALE GENOMIC DNA]</scope>
    <source>
        <strain evidence="2 3">1-3-3-3</strain>
    </source>
</reference>
<dbReference type="AlphaFoldDB" id="A0A4Q5L9A1"/>
<keyword evidence="1" id="KW-0472">Membrane</keyword>
<protein>
    <submittedName>
        <fullName evidence="2">Uncharacterized protein</fullName>
    </submittedName>
</protein>
<evidence type="ECO:0000256" key="1">
    <source>
        <dbReference type="SAM" id="Phobius"/>
    </source>
</evidence>
<keyword evidence="3" id="KW-1185">Reference proteome</keyword>
<gene>
    <name evidence="2" type="ORF">EWM57_17720</name>
</gene>
<evidence type="ECO:0000313" key="3">
    <source>
        <dbReference type="Proteomes" id="UP000294155"/>
    </source>
</evidence>
<accession>A0A4Q5L9A1</accession>
<keyword evidence="1" id="KW-0812">Transmembrane</keyword>
<dbReference type="Proteomes" id="UP000294155">
    <property type="component" value="Unassembled WGS sequence"/>
</dbReference>